<keyword evidence="8" id="KW-1185">Reference proteome</keyword>
<feature type="domain" description="Helicase C-terminal" evidence="6">
    <location>
        <begin position="147"/>
        <end position="277"/>
    </location>
</feature>
<protein>
    <submittedName>
        <fullName evidence="7">Uncharacterized protein</fullName>
    </submittedName>
</protein>
<proteinExistence type="predicted"/>
<dbReference type="Gene3D" id="3.40.50.300">
    <property type="entry name" value="P-loop containing nucleotide triphosphate hydrolases"/>
    <property type="match status" value="2"/>
</dbReference>
<name>A0A8S1IVL6_9CHLO</name>
<keyword evidence="1" id="KW-0547">Nucleotide-binding</keyword>
<dbReference type="AlphaFoldDB" id="A0A8S1IVL6"/>
<dbReference type="PROSITE" id="PS00690">
    <property type="entry name" value="DEAH_ATP_HELICASE"/>
    <property type="match status" value="1"/>
</dbReference>
<dbReference type="SMART" id="SM00490">
    <property type="entry name" value="HELICc"/>
    <property type="match status" value="1"/>
</dbReference>
<dbReference type="GO" id="GO:0003723">
    <property type="term" value="F:RNA binding"/>
    <property type="evidence" value="ECO:0007669"/>
    <property type="project" value="TreeGrafter"/>
</dbReference>
<dbReference type="SUPFAM" id="SSF52540">
    <property type="entry name" value="P-loop containing nucleoside triphosphate hydrolases"/>
    <property type="match status" value="2"/>
</dbReference>
<feature type="non-terminal residue" evidence="7">
    <location>
        <position position="1"/>
    </location>
</feature>
<evidence type="ECO:0000259" key="5">
    <source>
        <dbReference type="PROSITE" id="PS51192"/>
    </source>
</evidence>
<evidence type="ECO:0000259" key="6">
    <source>
        <dbReference type="PROSITE" id="PS51194"/>
    </source>
</evidence>
<dbReference type="EMBL" id="CAJHUC010000765">
    <property type="protein sequence ID" value="CAD7698120.1"/>
    <property type="molecule type" value="Genomic_DNA"/>
</dbReference>
<organism evidence="7 8">
    <name type="scientific">Ostreobium quekettii</name>
    <dbReference type="NCBI Taxonomy" id="121088"/>
    <lineage>
        <taxon>Eukaryota</taxon>
        <taxon>Viridiplantae</taxon>
        <taxon>Chlorophyta</taxon>
        <taxon>core chlorophytes</taxon>
        <taxon>Ulvophyceae</taxon>
        <taxon>TCBD clade</taxon>
        <taxon>Bryopsidales</taxon>
        <taxon>Ostreobineae</taxon>
        <taxon>Ostreobiaceae</taxon>
        <taxon>Ostreobium</taxon>
    </lineage>
</organism>
<evidence type="ECO:0000256" key="3">
    <source>
        <dbReference type="ARBA" id="ARBA00022806"/>
    </source>
</evidence>
<keyword evidence="2" id="KW-0378">Hydrolase</keyword>
<dbReference type="GO" id="GO:0016787">
    <property type="term" value="F:hydrolase activity"/>
    <property type="evidence" value="ECO:0007669"/>
    <property type="project" value="UniProtKB-KW"/>
</dbReference>
<dbReference type="OrthoDB" id="5600252at2759"/>
<dbReference type="PROSITE" id="PS51194">
    <property type="entry name" value="HELICASE_CTER"/>
    <property type="match status" value="1"/>
</dbReference>
<dbReference type="Pfam" id="PF00271">
    <property type="entry name" value="Helicase_C"/>
    <property type="match status" value="1"/>
</dbReference>
<dbReference type="InterPro" id="IPR001650">
    <property type="entry name" value="Helicase_C-like"/>
</dbReference>
<accession>A0A8S1IVL6</accession>
<dbReference type="CDD" id="cd18791">
    <property type="entry name" value="SF2_C_RHA"/>
    <property type="match status" value="1"/>
</dbReference>
<keyword evidence="4" id="KW-0067">ATP-binding</keyword>
<evidence type="ECO:0000256" key="2">
    <source>
        <dbReference type="ARBA" id="ARBA00022801"/>
    </source>
</evidence>
<dbReference type="InterPro" id="IPR027417">
    <property type="entry name" value="P-loop_NTPase"/>
</dbReference>
<dbReference type="PROSITE" id="PS51192">
    <property type="entry name" value="HELICASE_ATP_BIND_1"/>
    <property type="match status" value="1"/>
</dbReference>
<evidence type="ECO:0000256" key="1">
    <source>
        <dbReference type="ARBA" id="ARBA00022741"/>
    </source>
</evidence>
<reference evidence="7" key="1">
    <citation type="submission" date="2020-12" db="EMBL/GenBank/DDBJ databases">
        <authorList>
            <person name="Iha C."/>
        </authorList>
    </citation>
    <scope>NUCLEOTIDE SEQUENCE</scope>
</reference>
<evidence type="ECO:0000313" key="7">
    <source>
        <dbReference type="EMBL" id="CAD7698120.1"/>
    </source>
</evidence>
<evidence type="ECO:0000256" key="4">
    <source>
        <dbReference type="ARBA" id="ARBA00022840"/>
    </source>
</evidence>
<sequence length="277" mass="30774">MIQDPMLSDVSHVVVDEVHERGINEDALLIVVKDLLQKRRDVKVILMSATMPIGFCQYFWNCPHIHIPGKSFPVARYFLEDTLQLTGITYFSSQRGPPQPCNSAALLLGWKPEEQDTAGKDPHVLASLESWAGDAKQNTNAIFIAELVRWIITKHPEGSILIFVPGFADIQAVSKHIERHPVIQGKCRPWVLPLHSQLPPASQKHVFDPAPAGARKIIVATSIAETSITIEDVVFVIDSGKSNQVSYDTINKLECMNPAWICRASAKQRCGRAGRVQ</sequence>
<dbReference type="CDD" id="cd17917">
    <property type="entry name" value="DEXHc_RHA-like"/>
    <property type="match status" value="1"/>
</dbReference>
<dbReference type="PANTHER" id="PTHR18934:SF237">
    <property type="entry name" value="ATP-DEPENDENT DNA_RNA HELICASE DHX36"/>
    <property type="match status" value="1"/>
</dbReference>
<evidence type="ECO:0000313" key="8">
    <source>
        <dbReference type="Proteomes" id="UP000708148"/>
    </source>
</evidence>
<dbReference type="GO" id="GO:0005634">
    <property type="term" value="C:nucleus"/>
    <property type="evidence" value="ECO:0007669"/>
    <property type="project" value="TreeGrafter"/>
</dbReference>
<dbReference type="InterPro" id="IPR014001">
    <property type="entry name" value="Helicase_ATP-bd"/>
</dbReference>
<gene>
    <name evidence="7" type="ORF">OSTQU699_LOCUS3481</name>
</gene>
<dbReference type="Proteomes" id="UP000708148">
    <property type="component" value="Unassembled WGS sequence"/>
</dbReference>
<comment type="caution">
    <text evidence="7">The sequence shown here is derived from an EMBL/GenBank/DDBJ whole genome shotgun (WGS) entry which is preliminary data.</text>
</comment>
<dbReference type="PANTHER" id="PTHR18934">
    <property type="entry name" value="ATP-DEPENDENT RNA HELICASE"/>
    <property type="match status" value="1"/>
</dbReference>
<keyword evidence="3" id="KW-0347">Helicase</keyword>
<dbReference type="GO" id="GO:0005524">
    <property type="term" value="F:ATP binding"/>
    <property type="evidence" value="ECO:0007669"/>
    <property type="project" value="UniProtKB-KW"/>
</dbReference>
<dbReference type="InterPro" id="IPR002464">
    <property type="entry name" value="DNA/RNA_helicase_DEAH_CS"/>
</dbReference>
<dbReference type="GO" id="GO:0004386">
    <property type="term" value="F:helicase activity"/>
    <property type="evidence" value="ECO:0007669"/>
    <property type="project" value="UniProtKB-KW"/>
</dbReference>
<feature type="domain" description="Helicase ATP-binding" evidence="5">
    <location>
        <begin position="1"/>
        <end position="69"/>
    </location>
</feature>